<name>A0A7S3PHF8_9STRA</name>
<gene>
    <name evidence="2" type="ORF">ASTO00021_LOCUS8413</name>
</gene>
<sequence length="165" mass="19062">MKDSFIGPSKAAPGSMIIEKNHSIHDKLIRELQLKCEQQNRQIISLIKQVESVQGENKDLRAELQKKNEAIEYFNGNSATELKVNTQKTYGFPMQRLYDHAYAKPETPKKSFLPIWYDVDDLLSEDENEIDNEKVLVTRKDLSPVASESENQVVEKIIHFNQESR</sequence>
<keyword evidence="1" id="KW-0175">Coiled coil</keyword>
<proteinExistence type="predicted"/>
<feature type="coiled-coil region" evidence="1">
    <location>
        <begin position="29"/>
        <end position="70"/>
    </location>
</feature>
<dbReference type="EMBL" id="HBIN01011235">
    <property type="protein sequence ID" value="CAE0438165.1"/>
    <property type="molecule type" value="Transcribed_RNA"/>
</dbReference>
<evidence type="ECO:0000313" key="2">
    <source>
        <dbReference type="EMBL" id="CAE0438165.1"/>
    </source>
</evidence>
<protein>
    <submittedName>
        <fullName evidence="2">Uncharacterized protein</fullName>
    </submittedName>
</protein>
<reference evidence="2" key="1">
    <citation type="submission" date="2021-01" db="EMBL/GenBank/DDBJ databases">
        <authorList>
            <person name="Corre E."/>
            <person name="Pelletier E."/>
            <person name="Niang G."/>
            <person name="Scheremetjew M."/>
            <person name="Finn R."/>
            <person name="Kale V."/>
            <person name="Holt S."/>
            <person name="Cochrane G."/>
            <person name="Meng A."/>
            <person name="Brown T."/>
            <person name="Cohen L."/>
        </authorList>
    </citation>
    <scope>NUCLEOTIDE SEQUENCE</scope>
    <source>
        <strain evidence="2">GSBS06</strain>
    </source>
</reference>
<accession>A0A7S3PHF8</accession>
<organism evidence="2">
    <name type="scientific">Aplanochytrium stocchinoi</name>
    <dbReference type="NCBI Taxonomy" id="215587"/>
    <lineage>
        <taxon>Eukaryota</taxon>
        <taxon>Sar</taxon>
        <taxon>Stramenopiles</taxon>
        <taxon>Bigyra</taxon>
        <taxon>Labyrinthulomycetes</taxon>
        <taxon>Thraustochytrida</taxon>
        <taxon>Thraustochytriidae</taxon>
        <taxon>Aplanochytrium</taxon>
    </lineage>
</organism>
<dbReference type="AlphaFoldDB" id="A0A7S3PHF8"/>
<evidence type="ECO:0000256" key="1">
    <source>
        <dbReference type="SAM" id="Coils"/>
    </source>
</evidence>